<dbReference type="Pfam" id="PF04932">
    <property type="entry name" value="Wzy_C"/>
    <property type="match status" value="1"/>
</dbReference>
<dbReference type="RefSeq" id="WP_142862127.1">
    <property type="nucleotide sequence ID" value="NZ_VJMF01000022.1"/>
</dbReference>
<dbReference type="EMBL" id="VJMF01000022">
    <property type="protein sequence ID" value="TRL36313.1"/>
    <property type="molecule type" value="Genomic_DNA"/>
</dbReference>
<evidence type="ECO:0000313" key="7">
    <source>
        <dbReference type="EMBL" id="TRL36313.1"/>
    </source>
</evidence>
<feature type="transmembrane region" description="Helical" evidence="5">
    <location>
        <begin position="238"/>
        <end position="257"/>
    </location>
</feature>
<gene>
    <name evidence="7" type="ORF">FM996_05145</name>
</gene>
<keyword evidence="7" id="KW-0436">Ligase</keyword>
<accession>A0A549T364</accession>
<feature type="transmembrane region" description="Helical" evidence="5">
    <location>
        <begin position="130"/>
        <end position="149"/>
    </location>
</feature>
<feature type="transmembrane region" description="Helical" evidence="5">
    <location>
        <begin position="161"/>
        <end position="177"/>
    </location>
</feature>
<evidence type="ECO:0000313" key="8">
    <source>
        <dbReference type="Proteomes" id="UP000316781"/>
    </source>
</evidence>
<evidence type="ECO:0000256" key="5">
    <source>
        <dbReference type="SAM" id="Phobius"/>
    </source>
</evidence>
<dbReference type="InterPro" id="IPR051533">
    <property type="entry name" value="WaaL-like"/>
</dbReference>
<keyword evidence="3 5" id="KW-1133">Transmembrane helix</keyword>
<feature type="transmembrane region" description="Helical" evidence="5">
    <location>
        <begin position="305"/>
        <end position="324"/>
    </location>
</feature>
<dbReference type="PANTHER" id="PTHR37422">
    <property type="entry name" value="TEICHURONIC ACID BIOSYNTHESIS PROTEIN TUAE"/>
    <property type="match status" value="1"/>
</dbReference>
<evidence type="ECO:0000256" key="1">
    <source>
        <dbReference type="ARBA" id="ARBA00004141"/>
    </source>
</evidence>
<organism evidence="7 8">
    <name type="scientific">Methylosinus sporium</name>
    <dbReference type="NCBI Taxonomy" id="428"/>
    <lineage>
        <taxon>Bacteria</taxon>
        <taxon>Pseudomonadati</taxon>
        <taxon>Pseudomonadota</taxon>
        <taxon>Alphaproteobacteria</taxon>
        <taxon>Hyphomicrobiales</taxon>
        <taxon>Methylocystaceae</taxon>
        <taxon>Methylosinus</taxon>
    </lineage>
</organism>
<reference evidence="7 8" key="1">
    <citation type="submission" date="2019-07" db="EMBL/GenBank/DDBJ databases">
        <title>Ln-dependent methylotrophs.</title>
        <authorList>
            <person name="Tani A."/>
        </authorList>
    </citation>
    <scope>NUCLEOTIDE SEQUENCE [LARGE SCALE GENOMIC DNA]</scope>
    <source>
        <strain evidence="7 8">SM89A</strain>
    </source>
</reference>
<feature type="transmembrane region" description="Helical" evidence="5">
    <location>
        <begin position="183"/>
        <end position="203"/>
    </location>
</feature>
<comment type="caution">
    <text evidence="7">The sequence shown here is derived from an EMBL/GenBank/DDBJ whole genome shotgun (WGS) entry which is preliminary data.</text>
</comment>
<dbReference type="GO" id="GO:0016020">
    <property type="term" value="C:membrane"/>
    <property type="evidence" value="ECO:0007669"/>
    <property type="project" value="UniProtKB-SubCell"/>
</dbReference>
<proteinExistence type="predicted"/>
<dbReference type="GO" id="GO:0016874">
    <property type="term" value="F:ligase activity"/>
    <property type="evidence" value="ECO:0007669"/>
    <property type="project" value="UniProtKB-KW"/>
</dbReference>
<dbReference type="AlphaFoldDB" id="A0A549T364"/>
<name>A0A549T364_METSR</name>
<evidence type="ECO:0000256" key="2">
    <source>
        <dbReference type="ARBA" id="ARBA00022692"/>
    </source>
</evidence>
<dbReference type="InterPro" id="IPR007016">
    <property type="entry name" value="O-antigen_ligase-rel_domated"/>
</dbReference>
<feature type="transmembrane region" description="Helical" evidence="5">
    <location>
        <begin position="24"/>
        <end position="45"/>
    </location>
</feature>
<protein>
    <submittedName>
        <fullName evidence="7">O-antigen ligase family protein</fullName>
    </submittedName>
</protein>
<evidence type="ECO:0000259" key="6">
    <source>
        <dbReference type="Pfam" id="PF04932"/>
    </source>
</evidence>
<dbReference type="PANTHER" id="PTHR37422:SF13">
    <property type="entry name" value="LIPOPOLYSACCHARIDE BIOSYNTHESIS PROTEIN PA4999-RELATED"/>
    <property type="match status" value="1"/>
</dbReference>
<evidence type="ECO:0000256" key="4">
    <source>
        <dbReference type="ARBA" id="ARBA00023136"/>
    </source>
</evidence>
<feature type="domain" description="O-antigen ligase-related" evidence="6">
    <location>
        <begin position="268"/>
        <end position="366"/>
    </location>
</feature>
<feature type="transmembrane region" description="Helical" evidence="5">
    <location>
        <begin position="69"/>
        <end position="86"/>
    </location>
</feature>
<keyword evidence="4 5" id="KW-0472">Membrane</keyword>
<feature type="transmembrane region" description="Helical" evidence="5">
    <location>
        <begin position="424"/>
        <end position="443"/>
    </location>
</feature>
<feature type="transmembrane region" description="Helical" evidence="5">
    <location>
        <begin position="269"/>
        <end position="293"/>
    </location>
</feature>
<comment type="subcellular location">
    <subcellularLocation>
        <location evidence="1">Membrane</location>
        <topology evidence="1">Multi-pass membrane protein</topology>
    </subcellularLocation>
</comment>
<sequence length="476" mass="51058">MASLPGATTDARLHRDAARNSRDCLVGSAAALVTLLIFGALGPFIGPPARALFVPACAMVGWWSWRRGPAAHIGAALLLFLFAPFVRRLVDLALGYDTSSLMLLGPLACLIAPLHHLLEPMASSDRMRRMRPLFMVIGCVLYAMILTLFQGEWMSAARDTIKWIAPLLYAMLLAGVAERDEILAALADVFAITLPLVGLYGVAQYVDPPAWDRYWMQNAPITSIGQPLPYSVRVFGTMNAPAGFATFAATGLLLVWFRKRDWLSQIATAPAALALFLSLYRTAWISLVAAILFCGLFRATRGRSFAMMLGVGAATIVALTSTPFGDQISARLATFSEGSHDGSARERLDQYATLWSLSDSSLIGSGFTTVDTGVAGSQPVDGMIIACWQSMGIVFGLICLFALVWVAVSAILGAMNDGDSPDRVVLGAFGVFFLVQLPLAGIGSGEAGFLFWTFMALALACGPATAPRPTDHRRRQ</sequence>
<evidence type="ECO:0000256" key="3">
    <source>
        <dbReference type="ARBA" id="ARBA00022989"/>
    </source>
</evidence>
<keyword evidence="2 5" id="KW-0812">Transmembrane</keyword>
<feature type="transmembrane region" description="Helical" evidence="5">
    <location>
        <begin position="391"/>
        <end position="412"/>
    </location>
</feature>
<dbReference type="Proteomes" id="UP000316781">
    <property type="component" value="Unassembled WGS sequence"/>
</dbReference>